<gene>
    <name evidence="7" type="ORF">CSSPJE1EN1_LOCUS4628</name>
</gene>
<feature type="region of interest" description="Disordered" evidence="4">
    <location>
        <begin position="1219"/>
        <end position="1251"/>
    </location>
</feature>
<evidence type="ECO:0000256" key="1">
    <source>
        <dbReference type="ARBA" id="ARBA00023125"/>
    </source>
</evidence>
<proteinExistence type="predicted"/>
<feature type="region of interest" description="Disordered" evidence="4">
    <location>
        <begin position="1457"/>
        <end position="1487"/>
    </location>
</feature>
<dbReference type="Pfam" id="PF03221">
    <property type="entry name" value="HTH_Tnp_Tc5"/>
    <property type="match status" value="4"/>
</dbReference>
<feature type="region of interest" description="Disordered" evidence="4">
    <location>
        <begin position="777"/>
        <end position="819"/>
    </location>
</feature>
<feature type="domain" description="HTH CENPB-type" evidence="6">
    <location>
        <begin position="1534"/>
        <end position="1607"/>
    </location>
</feature>
<keyword evidence="1 3" id="KW-0238">DNA-binding</keyword>
<feature type="compositionally biased region" description="Polar residues" evidence="4">
    <location>
        <begin position="777"/>
        <end position="806"/>
    </location>
</feature>
<feature type="region of interest" description="Disordered" evidence="4">
    <location>
        <begin position="1"/>
        <end position="43"/>
    </location>
</feature>
<dbReference type="InterPro" id="IPR006600">
    <property type="entry name" value="HTH_CenpB_DNA-bd_dom"/>
</dbReference>
<dbReference type="PANTHER" id="PTHR19303">
    <property type="entry name" value="TRANSPOSON"/>
    <property type="match status" value="1"/>
</dbReference>
<keyword evidence="2 3" id="KW-0539">Nucleus</keyword>
<feature type="domain" description="HTH CENPB-type" evidence="6">
    <location>
        <begin position="651"/>
        <end position="724"/>
    </location>
</feature>
<dbReference type="Proteomes" id="UP001497444">
    <property type="component" value="Chromosome 12"/>
</dbReference>
<feature type="domain" description="HTH CENPB-type" evidence="6">
    <location>
        <begin position="863"/>
        <end position="936"/>
    </location>
</feature>
<evidence type="ECO:0000256" key="2">
    <source>
        <dbReference type="ARBA" id="ARBA00023242"/>
    </source>
</evidence>
<keyword evidence="8" id="KW-1185">Reference proteome</keyword>
<dbReference type="Gene3D" id="1.10.10.60">
    <property type="entry name" value="Homeodomain-like"/>
    <property type="match status" value="5"/>
</dbReference>
<evidence type="ECO:0000259" key="6">
    <source>
        <dbReference type="PROSITE" id="PS51253"/>
    </source>
</evidence>
<dbReference type="SMART" id="SM00674">
    <property type="entry name" value="CENPB"/>
    <property type="match status" value="5"/>
</dbReference>
<dbReference type="InterPro" id="IPR009057">
    <property type="entry name" value="Homeodomain-like_sf"/>
</dbReference>
<evidence type="ECO:0000256" key="3">
    <source>
        <dbReference type="PROSITE-ProRule" id="PRU00320"/>
    </source>
</evidence>
<feature type="domain" description="HTH psq-type" evidence="5">
    <location>
        <begin position="1036"/>
        <end position="1088"/>
    </location>
</feature>
<evidence type="ECO:0000256" key="4">
    <source>
        <dbReference type="SAM" id="MobiDB-lite"/>
    </source>
</evidence>
<dbReference type="PROSITE" id="PS51253">
    <property type="entry name" value="HTH_CENPB"/>
    <property type="match status" value="5"/>
</dbReference>
<dbReference type="PROSITE" id="PS50960">
    <property type="entry name" value="HTH_PSQ"/>
    <property type="match status" value="1"/>
</dbReference>
<reference evidence="7" key="1">
    <citation type="submission" date="2024-02" db="EMBL/GenBank/DDBJ databases">
        <authorList>
            <consortium name="ELIXIR-Norway"/>
            <consortium name="Elixir Norway"/>
        </authorList>
    </citation>
    <scope>NUCLEOTIDE SEQUENCE</scope>
</reference>
<dbReference type="InterPro" id="IPR050863">
    <property type="entry name" value="CenT-Element_Derived"/>
</dbReference>
<dbReference type="Pfam" id="PF05225">
    <property type="entry name" value="HTH_psq"/>
    <property type="match status" value="5"/>
</dbReference>
<evidence type="ECO:0000259" key="5">
    <source>
        <dbReference type="PROSITE" id="PS50960"/>
    </source>
</evidence>
<dbReference type="EMBL" id="OZ020107">
    <property type="protein sequence ID" value="CAK9259150.1"/>
    <property type="molecule type" value="Genomic_DNA"/>
</dbReference>
<accession>A0ABP0W0K8</accession>
<organism evidence="7 8">
    <name type="scientific">Sphagnum jensenii</name>
    <dbReference type="NCBI Taxonomy" id="128206"/>
    <lineage>
        <taxon>Eukaryota</taxon>
        <taxon>Viridiplantae</taxon>
        <taxon>Streptophyta</taxon>
        <taxon>Embryophyta</taxon>
        <taxon>Bryophyta</taxon>
        <taxon>Sphagnophytina</taxon>
        <taxon>Sphagnopsida</taxon>
        <taxon>Sphagnales</taxon>
        <taxon>Sphagnaceae</taxon>
        <taxon>Sphagnum</taxon>
    </lineage>
</organism>
<feature type="region of interest" description="Disordered" evidence="4">
    <location>
        <begin position="1017"/>
        <end position="1043"/>
    </location>
</feature>
<protein>
    <recommendedName>
        <fullName evidence="9">HTH CENPB-type domain-containing protein</fullName>
    </recommendedName>
</protein>
<name>A0ABP0W0K8_9BRYO</name>
<feature type="domain" description="HTH CENPB-type" evidence="6">
    <location>
        <begin position="1089"/>
        <end position="1162"/>
    </location>
</feature>
<sequence length="1615" mass="174025">MIETQNPEGELSPGDPSASPPTNESPSVSKPPPFSSPGQLQNPLLPTAAELVIPEELDTSSVAEVHQPAGTKPRIVVVGDAHDREALDFVDGLSSGQALSVVGNPHKEQVSYLFAGSREGHFPNIAASLSECQLPLCTAKSRHRPAPDVAAENRDSAAAIDVVTESTERKVSNVVVVVEPSHGHTSIDNGRNGGGQAFDVGNDAREENVSVVAPNREEIDSIVVSSQIEGQVPTLVADTSDGQQEALVNNVADQAEGNPSIVAVEIQDDQAPNVADRLHEGEAQVVASQNRDMAAPFAVAESREEQGTTVAVETTDGQIPIGAHGQSEEQAEIMAAGLEDGQASDAAAEDQAPVVVAESNTLPAESVAAGSIGGESAISLAEMSDVPPLTTDRMLNEEQVAIVAVGESQAPTINTNEQVPGILFEPREGQTAFVIVETRETQGRNAVIESTQITDVAANGGDQASNMVGESIEAPHVVNARQIPKFALGSRGGPAPSVAAGMRESESPHVSGEAGATQAPSVIAGPREGIAQNTVSGNQAPYVVIVQGLGRQVPNAAAGSREGQATNVVAGTRVVVEAKGLGELEPSEEATKLPVTKRRKITLRGQWTNDTLQEAISAVRRGAMTLRQAGRHYNIPPSSLSDHMTGRITKRKYGPQGVLSVEEEASIVNWVRQTLADGWPVGIKQLKMKVAEVTKGQPTPFTKGIPGSSWLRLFKNRHPDLMIGMPEERSRRKSSTRSSFPTLPPPHNSANVDGLTDADSSAPYSLPYVFQLEDSQVPSDVQPQGTELSNVSQPTDSQPSANTGEQVSKRKRSIERGQWTSDALEKATVAVNGGYMSMRRAASMYNIPPSSLSDHIKGKVGKRKPGLQDVLSEEEEELLVKWAIKTQGEGHPLTIQQLKLKVAELTKTKDTTTGGQCPGASWWKLFKARHPELSIERAEKGSISKPSAPLLPAPEGHSQNGEQLLCSQLAAPPHTQSAEYPSALKPSARYPFQIAQLTDHQLPDAVVESGDMQVPDVVLPSKSQPSGARKLQVSKKRKRTERGQWTSDTLAEAIAAIKSEGMSLRQAARFYNIPASSLFDHMTGRIIKRKYGPQGVLSDEEEASVVKWVLKMKEDGQSVSVQQLKLKVAEITQSRPTPFTKGIPGDSWWNLFKRRHPDLSIGVTEGMLNSNCSLSTVPNHTTTPLNVQPPMDSQFSNDENPTYFQQSIEDPTYALPSETCSSPNGSHLTNFQPSGAVKSQHSKRRRTGQRGQWTNDALAEPIAAVKQGVMNMRQSARFYNIPPSSLSDHLKGKITKRKYGPQGVLSDSEEKLVVEWLLQKQEEGEAVSIQQLKLKVAEITKTRQTPFTKGIPGPTWWKLFKARHPDLSICSSEGRSNPKPYICVTPPIPASPSHSAGQIPSDSQLLDIEHPADSQAFQPSALSVCQAVGLQLSAPHMSNVDQLIDTHTPNIFQLTGPQTPNDEQPMDSEPSAHTNVQVGKRKGMTKTGQWTSDSLAKAIMAVKRGIMGLRQAARAHNIPPSSLYDHLTGKIKKRKRGPQGVLSQEEEALVVEWILKTQEEGHSVTIQQLKLKVAEITQSRPTPFTKGIPGPTWWKLFKARHPDLMIVPEVRVYKS</sequence>
<evidence type="ECO:0008006" key="9">
    <source>
        <dbReference type="Google" id="ProtNLM"/>
    </source>
</evidence>
<feature type="DNA-binding region" description="H-T-H motif" evidence="3">
    <location>
        <begin position="1064"/>
        <end position="1084"/>
    </location>
</feature>
<evidence type="ECO:0000313" key="7">
    <source>
        <dbReference type="EMBL" id="CAK9259150.1"/>
    </source>
</evidence>
<feature type="domain" description="HTH CENPB-type" evidence="6">
    <location>
        <begin position="1297"/>
        <end position="1370"/>
    </location>
</feature>
<feature type="compositionally biased region" description="Polar residues" evidence="4">
    <location>
        <begin position="1219"/>
        <end position="1239"/>
    </location>
</feature>
<dbReference type="InterPro" id="IPR007889">
    <property type="entry name" value="HTH_Psq"/>
</dbReference>
<dbReference type="SUPFAM" id="SSF46689">
    <property type="entry name" value="Homeodomain-like"/>
    <property type="match status" value="5"/>
</dbReference>
<evidence type="ECO:0000313" key="8">
    <source>
        <dbReference type="Proteomes" id="UP001497444"/>
    </source>
</evidence>
<feature type="region of interest" description="Disordered" evidence="4">
    <location>
        <begin position="721"/>
        <end position="758"/>
    </location>
</feature>
<feature type="region of interest" description="Disordered" evidence="4">
    <location>
        <begin position="937"/>
        <end position="960"/>
    </location>
</feature>
<comment type="subcellular location">
    <subcellularLocation>
        <location evidence="3">Nucleus</location>
    </subcellularLocation>
</comment>